<accession>A0A381UFD9</accession>
<protein>
    <recommendedName>
        <fullName evidence="2">DUF1552 domain-containing protein</fullName>
    </recommendedName>
</protein>
<gene>
    <name evidence="1" type="ORF">METZ01_LOCUS79789</name>
</gene>
<reference evidence="1" key="1">
    <citation type="submission" date="2018-05" db="EMBL/GenBank/DDBJ databases">
        <authorList>
            <person name="Lanie J.A."/>
            <person name="Ng W.-L."/>
            <person name="Kazmierczak K.M."/>
            <person name="Andrzejewski T.M."/>
            <person name="Davidsen T.M."/>
            <person name="Wayne K.J."/>
            <person name="Tettelin H."/>
            <person name="Glass J.I."/>
            <person name="Rusch D."/>
            <person name="Podicherti R."/>
            <person name="Tsui H.-C.T."/>
            <person name="Winkler M.E."/>
        </authorList>
    </citation>
    <scope>NUCLEOTIDE SEQUENCE</scope>
</reference>
<evidence type="ECO:0000313" key="1">
    <source>
        <dbReference type="EMBL" id="SVA26935.1"/>
    </source>
</evidence>
<dbReference type="Pfam" id="PF07586">
    <property type="entry name" value="HXXSHH"/>
    <property type="match status" value="1"/>
</dbReference>
<organism evidence="1">
    <name type="scientific">marine metagenome</name>
    <dbReference type="NCBI Taxonomy" id="408172"/>
    <lineage>
        <taxon>unclassified sequences</taxon>
        <taxon>metagenomes</taxon>
        <taxon>ecological metagenomes</taxon>
    </lineage>
</organism>
<dbReference type="EMBL" id="UINC01006337">
    <property type="protein sequence ID" value="SVA26935.1"/>
    <property type="molecule type" value="Genomic_DNA"/>
</dbReference>
<dbReference type="AlphaFoldDB" id="A0A381UFD9"/>
<evidence type="ECO:0008006" key="2">
    <source>
        <dbReference type="Google" id="ProtNLM"/>
    </source>
</evidence>
<proteinExistence type="predicted"/>
<dbReference type="InterPro" id="IPR011447">
    <property type="entry name" value="DUF1552"/>
</dbReference>
<name>A0A381UFD9_9ZZZZ</name>
<sequence length="399" mass="45042">MKVGAALPLAINSLSLRAAGKKKLPPKRIIFICSCLGFYEPYFFPKKQGEFSTSDYLKGMKTKEKMTVFQNLFHPGMETSNHDSEKSFLTGTSSPESPTFVNGISLDQVLARQMGGDTRFPFLNFSIYDRGWGCSWNERGSSIPPMHDEEKIFEMLFEEEDLLSKKLQLKNDQNILDCLRRDLVQLRKRGSEPGKLDSYKAVVGELEAQLNHEKFWLNTKKPKVEKSLSADKEFAFSSKIRNLFELAKLAFRTDSTRVITFSMDWIYGAIKVPGATGGWHTLSHHGGKPDMIARLSRIEIDTLKHFNQFLFEMDQIKEEGGTLLDHTIVVMGSNFGDSSNHTCNNLPMIVAGGGYRHQTHTILEKPTPLCNLYLELLHKQNIDLGSFGSSQKDMGLLKG</sequence>